<accession>A0ABW3LNU4</accession>
<keyword evidence="1 2" id="KW-0238">DNA-binding</keyword>
<evidence type="ECO:0000313" key="4">
    <source>
        <dbReference type="EMBL" id="MFD1040021.1"/>
    </source>
</evidence>
<evidence type="ECO:0000259" key="3">
    <source>
        <dbReference type="PROSITE" id="PS51900"/>
    </source>
</evidence>
<reference evidence="5" key="1">
    <citation type="journal article" date="2019" name="Int. J. Syst. Evol. Microbiol.">
        <title>The Global Catalogue of Microorganisms (GCM) 10K type strain sequencing project: providing services to taxonomists for standard genome sequencing and annotation.</title>
        <authorList>
            <consortium name="The Broad Institute Genomics Platform"/>
            <consortium name="The Broad Institute Genome Sequencing Center for Infectious Disease"/>
            <person name="Wu L."/>
            <person name="Ma J."/>
        </authorList>
    </citation>
    <scope>NUCLEOTIDE SEQUENCE [LARGE SCALE GENOMIC DNA]</scope>
    <source>
        <strain evidence="5">CCUG 56754</strain>
    </source>
</reference>
<dbReference type="Proteomes" id="UP001597040">
    <property type="component" value="Unassembled WGS sequence"/>
</dbReference>
<evidence type="ECO:0000256" key="1">
    <source>
        <dbReference type="ARBA" id="ARBA00023125"/>
    </source>
</evidence>
<dbReference type="InterPro" id="IPR004107">
    <property type="entry name" value="Integrase_SAM-like_N"/>
</dbReference>
<comment type="caution">
    <text evidence="4">The sequence shown here is derived from an EMBL/GenBank/DDBJ whole genome shotgun (WGS) entry which is preliminary data.</text>
</comment>
<dbReference type="EMBL" id="JBHTKJ010000055">
    <property type="protein sequence ID" value="MFD1040021.1"/>
    <property type="molecule type" value="Genomic_DNA"/>
</dbReference>
<name>A0ABW3LNU4_9BACI</name>
<proteinExistence type="predicted"/>
<dbReference type="InterPro" id="IPR044068">
    <property type="entry name" value="CB"/>
</dbReference>
<dbReference type="Pfam" id="PF02899">
    <property type="entry name" value="Phage_int_SAM_1"/>
    <property type="match status" value="1"/>
</dbReference>
<sequence>MQFQQALDDYLLYLEVEQNHSVNTLTGYESDLRHFLNFLVDHKRSTDLSDLNPSIVCRFIQHQRMKAFVSPRTMQRRISSLKSFCQYCLKEKLADVDSMTGIMAPKSDKKLPIYMNMEELKQLFDSLEKDKRPLSLRN</sequence>
<keyword evidence="5" id="KW-1185">Reference proteome</keyword>
<dbReference type="RefSeq" id="WP_390363709.1">
    <property type="nucleotide sequence ID" value="NZ_JBHTKJ010000055.1"/>
</dbReference>
<feature type="domain" description="Core-binding (CB)" evidence="3">
    <location>
        <begin position="1"/>
        <end position="89"/>
    </location>
</feature>
<organism evidence="4 5">
    <name type="scientific">Virgibacillus byunsanensis</name>
    <dbReference type="NCBI Taxonomy" id="570945"/>
    <lineage>
        <taxon>Bacteria</taxon>
        <taxon>Bacillati</taxon>
        <taxon>Bacillota</taxon>
        <taxon>Bacilli</taxon>
        <taxon>Bacillales</taxon>
        <taxon>Bacillaceae</taxon>
        <taxon>Virgibacillus</taxon>
    </lineage>
</organism>
<protein>
    <submittedName>
        <fullName evidence="4">Site-specific integrase</fullName>
    </submittedName>
</protein>
<dbReference type="InterPro" id="IPR011010">
    <property type="entry name" value="DNA_brk_join_enz"/>
</dbReference>
<dbReference type="PROSITE" id="PS51900">
    <property type="entry name" value="CB"/>
    <property type="match status" value="1"/>
</dbReference>
<dbReference type="Gene3D" id="1.10.150.130">
    <property type="match status" value="1"/>
</dbReference>
<dbReference type="InterPro" id="IPR010998">
    <property type="entry name" value="Integrase_recombinase_N"/>
</dbReference>
<dbReference type="SUPFAM" id="SSF56349">
    <property type="entry name" value="DNA breaking-rejoining enzymes"/>
    <property type="match status" value="1"/>
</dbReference>
<gene>
    <name evidence="4" type="ORF">ACFQ3N_16735</name>
</gene>
<evidence type="ECO:0000313" key="5">
    <source>
        <dbReference type="Proteomes" id="UP001597040"/>
    </source>
</evidence>
<evidence type="ECO:0000256" key="2">
    <source>
        <dbReference type="PROSITE-ProRule" id="PRU01248"/>
    </source>
</evidence>